<keyword evidence="4" id="KW-1185">Reference proteome</keyword>
<feature type="chain" id="PRO_5015611396" description="Outer membrane protein beta-barrel domain-containing protein" evidence="1">
    <location>
        <begin position="21"/>
        <end position="160"/>
    </location>
</feature>
<dbReference type="Proteomes" id="UP000241618">
    <property type="component" value="Unassembled WGS sequence"/>
</dbReference>
<dbReference type="EMBL" id="PYMO01000013">
    <property type="protein sequence ID" value="PSU24070.1"/>
    <property type="molecule type" value="Genomic_DNA"/>
</dbReference>
<protein>
    <recommendedName>
        <fullName evidence="6">Outer membrane protein beta-barrel domain-containing protein</fullName>
    </recommendedName>
</protein>
<dbReference type="SUPFAM" id="SSF56925">
    <property type="entry name" value="OMPA-like"/>
    <property type="match status" value="1"/>
</dbReference>
<comment type="caution">
    <text evidence="3">The sequence shown here is derived from an EMBL/GenBank/DDBJ whole genome shotgun (WGS) entry which is preliminary data.</text>
</comment>
<reference evidence="4 5" key="1">
    <citation type="submission" date="2018-03" db="EMBL/GenBank/DDBJ databases">
        <title>Whole genome sequencing of Histamine producing bacteria.</title>
        <authorList>
            <person name="Butler K."/>
        </authorList>
    </citation>
    <scope>NUCLEOTIDE SEQUENCE [LARGE SCALE GENOMIC DNA]</scope>
    <source>
        <strain evidence="3 5">FS-6.1</strain>
        <strain evidence="2 4">FS-6.2</strain>
    </source>
</reference>
<evidence type="ECO:0008006" key="6">
    <source>
        <dbReference type="Google" id="ProtNLM"/>
    </source>
</evidence>
<dbReference type="Gene3D" id="2.40.160.20">
    <property type="match status" value="1"/>
</dbReference>
<gene>
    <name evidence="3" type="ORF">C9J18_07370</name>
    <name evidence="2" type="ORF">CTM96_13350</name>
</gene>
<evidence type="ECO:0000313" key="2">
    <source>
        <dbReference type="EMBL" id="PSU24070.1"/>
    </source>
</evidence>
<dbReference type="EMBL" id="PYMP01000005">
    <property type="protein sequence ID" value="PSU52747.1"/>
    <property type="molecule type" value="Genomic_DNA"/>
</dbReference>
<proteinExistence type="predicted"/>
<dbReference type="Proteomes" id="UP000241405">
    <property type="component" value="Unassembled WGS sequence"/>
</dbReference>
<evidence type="ECO:0000313" key="3">
    <source>
        <dbReference type="EMBL" id="PSU52747.1"/>
    </source>
</evidence>
<keyword evidence="1" id="KW-0732">Signal</keyword>
<evidence type="ECO:0000256" key="1">
    <source>
        <dbReference type="SAM" id="SignalP"/>
    </source>
</evidence>
<evidence type="ECO:0000313" key="4">
    <source>
        <dbReference type="Proteomes" id="UP000241405"/>
    </source>
</evidence>
<feature type="signal peptide" evidence="1">
    <location>
        <begin position="1"/>
        <end position="20"/>
    </location>
</feature>
<dbReference type="InterPro" id="IPR011250">
    <property type="entry name" value="OMP/PagP_B-barrel"/>
</dbReference>
<dbReference type="RefSeq" id="WP_107189289.1">
    <property type="nucleotide sequence ID" value="NZ_PYMN01000004.1"/>
</dbReference>
<sequence>MKKIITVLLMGQCIALPIHATEARSFMGLGINDGIGTENDWKLNPSLRIGAQINDYHRAYGYLEYDNKTYSTNLVVSYDYFIPVLSNTDWKLFLGASAGLKAAHKEKDDAILGLQTGVNYRINHNFNTEFGYRIHDTRKNWKTRNMSQLDTFYLAIDFSV</sequence>
<accession>A0A2T3JU80</accession>
<dbReference type="AlphaFoldDB" id="A0A2T3JU80"/>
<evidence type="ECO:0000313" key="5">
    <source>
        <dbReference type="Proteomes" id="UP000241618"/>
    </source>
</evidence>
<name>A0A2T3JU80_PHOPO</name>
<organism evidence="3 5">
    <name type="scientific">Photobacterium phosphoreum</name>
    <dbReference type="NCBI Taxonomy" id="659"/>
    <lineage>
        <taxon>Bacteria</taxon>
        <taxon>Pseudomonadati</taxon>
        <taxon>Pseudomonadota</taxon>
        <taxon>Gammaproteobacteria</taxon>
        <taxon>Vibrionales</taxon>
        <taxon>Vibrionaceae</taxon>
        <taxon>Photobacterium</taxon>
    </lineage>
</organism>